<keyword evidence="2 6" id="KW-0812">Transmembrane</keyword>
<dbReference type="PANTHER" id="PTHR23112">
    <property type="entry name" value="G PROTEIN-COUPLED RECEPTOR 157-RELATED"/>
    <property type="match status" value="1"/>
</dbReference>
<dbReference type="OrthoDB" id="5368598at2759"/>
<feature type="region of interest" description="Disordered" evidence="5">
    <location>
        <begin position="371"/>
        <end position="397"/>
    </location>
</feature>
<dbReference type="InterPro" id="IPR023041">
    <property type="entry name" value="Glucose_rcpt_Git3-like_N"/>
</dbReference>
<feature type="region of interest" description="Disordered" evidence="5">
    <location>
        <begin position="645"/>
        <end position="672"/>
    </location>
</feature>
<dbReference type="SUPFAM" id="SSF81321">
    <property type="entry name" value="Family A G protein-coupled receptor-like"/>
    <property type="match status" value="1"/>
</dbReference>
<dbReference type="Proteomes" id="UP000799776">
    <property type="component" value="Unassembled WGS sequence"/>
</dbReference>
<evidence type="ECO:0000256" key="1">
    <source>
        <dbReference type="ARBA" id="ARBA00004141"/>
    </source>
</evidence>
<evidence type="ECO:0000256" key="3">
    <source>
        <dbReference type="ARBA" id="ARBA00022989"/>
    </source>
</evidence>
<dbReference type="Gene3D" id="1.20.1070.10">
    <property type="entry name" value="Rhodopsin 7-helix transmembrane proteins"/>
    <property type="match status" value="1"/>
</dbReference>
<feature type="transmembrane region" description="Helical" evidence="6">
    <location>
        <begin position="503"/>
        <end position="526"/>
    </location>
</feature>
<feature type="transmembrane region" description="Helical" evidence="6">
    <location>
        <begin position="192"/>
        <end position="212"/>
    </location>
</feature>
<dbReference type="Pfam" id="PF11970">
    <property type="entry name" value="GPR_Gpa2_C"/>
    <property type="match status" value="1"/>
</dbReference>
<dbReference type="EMBL" id="ML978761">
    <property type="protein sequence ID" value="KAF2083735.1"/>
    <property type="molecule type" value="Genomic_DNA"/>
</dbReference>
<name>A0A9P4HQX9_9PEZI</name>
<evidence type="ECO:0008006" key="11">
    <source>
        <dbReference type="Google" id="ProtNLM"/>
    </source>
</evidence>
<feature type="transmembrane region" description="Helical" evidence="6">
    <location>
        <begin position="232"/>
        <end position="259"/>
    </location>
</feature>
<proteinExistence type="predicted"/>
<evidence type="ECO:0000313" key="10">
    <source>
        <dbReference type="Proteomes" id="UP000799776"/>
    </source>
</evidence>
<feature type="compositionally biased region" description="Acidic residues" evidence="5">
    <location>
        <begin position="710"/>
        <end position="720"/>
    </location>
</feature>
<accession>A0A9P4HQX9</accession>
<evidence type="ECO:0000256" key="5">
    <source>
        <dbReference type="SAM" id="MobiDB-lite"/>
    </source>
</evidence>
<reference evidence="9" key="1">
    <citation type="journal article" date="2020" name="Stud. Mycol.">
        <title>101 Dothideomycetes genomes: a test case for predicting lifestyles and emergence of pathogens.</title>
        <authorList>
            <person name="Haridas S."/>
            <person name="Albert R."/>
            <person name="Binder M."/>
            <person name="Bloem J."/>
            <person name="Labutti K."/>
            <person name="Salamov A."/>
            <person name="Andreopoulos B."/>
            <person name="Baker S."/>
            <person name="Barry K."/>
            <person name="Bills G."/>
            <person name="Bluhm B."/>
            <person name="Cannon C."/>
            <person name="Castanera R."/>
            <person name="Culley D."/>
            <person name="Daum C."/>
            <person name="Ezra D."/>
            <person name="Gonzalez J."/>
            <person name="Henrissat B."/>
            <person name="Kuo A."/>
            <person name="Liang C."/>
            <person name="Lipzen A."/>
            <person name="Lutzoni F."/>
            <person name="Magnuson J."/>
            <person name="Mondo S."/>
            <person name="Nolan M."/>
            <person name="Ohm R."/>
            <person name="Pangilinan J."/>
            <person name="Park H.-J."/>
            <person name="Ramirez L."/>
            <person name="Alfaro M."/>
            <person name="Sun H."/>
            <person name="Tritt A."/>
            <person name="Yoshinaga Y."/>
            <person name="Zwiers L.-H."/>
            <person name="Turgeon B."/>
            <person name="Goodwin S."/>
            <person name="Spatafora J."/>
            <person name="Crous P."/>
            <person name="Grigoriev I."/>
        </authorList>
    </citation>
    <scope>NUCLEOTIDE SEQUENCE</scope>
    <source>
        <strain evidence="9">CBS 121410</strain>
    </source>
</reference>
<comment type="subcellular location">
    <subcellularLocation>
        <location evidence="1">Membrane</location>
        <topology evidence="1">Multi-pass membrane protein</topology>
    </subcellularLocation>
</comment>
<dbReference type="GO" id="GO:0005886">
    <property type="term" value="C:plasma membrane"/>
    <property type="evidence" value="ECO:0007669"/>
    <property type="project" value="TreeGrafter"/>
</dbReference>
<dbReference type="PANTHER" id="PTHR23112:SF37">
    <property type="entry name" value="G PROTEIN-COUPLED RECEPTOR GPR1"/>
    <property type="match status" value="1"/>
</dbReference>
<evidence type="ECO:0000313" key="9">
    <source>
        <dbReference type="EMBL" id="KAF2083735.1"/>
    </source>
</evidence>
<feature type="transmembrane region" description="Helical" evidence="6">
    <location>
        <begin position="470"/>
        <end position="491"/>
    </location>
</feature>
<feature type="region of interest" description="Disordered" evidence="5">
    <location>
        <begin position="690"/>
        <end position="729"/>
    </location>
</feature>
<feature type="region of interest" description="Disordered" evidence="5">
    <location>
        <begin position="274"/>
        <end position="324"/>
    </location>
</feature>
<organism evidence="9 10">
    <name type="scientific">Saccharata proteae CBS 121410</name>
    <dbReference type="NCBI Taxonomy" id="1314787"/>
    <lineage>
        <taxon>Eukaryota</taxon>
        <taxon>Fungi</taxon>
        <taxon>Dikarya</taxon>
        <taxon>Ascomycota</taxon>
        <taxon>Pezizomycotina</taxon>
        <taxon>Dothideomycetes</taxon>
        <taxon>Dothideomycetes incertae sedis</taxon>
        <taxon>Botryosphaeriales</taxon>
        <taxon>Saccharataceae</taxon>
        <taxon>Saccharata</taxon>
    </lineage>
</organism>
<feature type="transmembrane region" description="Helical" evidence="6">
    <location>
        <begin position="75"/>
        <end position="99"/>
    </location>
</feature>
<dbReference type="GO" id="GO:0007189">
    <property type="term" value="P:adenylate cyclase-activating G protein-coupled receptor signaling pathway"/>
    <property type="evidence" value="ECO:0007669"/>
    <property type="project" value="TreeGrafter"/>
</dbReference>
<feature type="compositionally biased region" description="Polar residues" evidence="5">
    <location>
        <begin position="579"/>
        <end position="588"/>
    </location>
</feature>
<feature type="region of interest" description="Disordered" evidence="5">
    <location>
        <begin position="422"/>
        <end position="456"/>
    </location>
</feature>
<feature type="compositionally biased region" description="Basic and acidic residues" evidence="5">
    <location>
        <begin position="445"/>
        <end position="456"/>
    </location>
</feature>
<evidence type="ECO:0000259" key="7">
    <source>
        <dbReference type="Pfam" id="PF11710"/>
    </source>
</evidence>
<gene>
    <name evidence="9" type="ORF">K490DRAFT_69527</name>
</gene>
<sequence>MPVIARAIGRNGRIGIPILRKAFDNCLSALRLKNGEWDSLAPLAYLLSAKGSISARGARSHQLDTDELFTKEHRFIIQVASVASASCSVIVAAVVLFWFVRMKKRFRHKLIMLLVTGDLIRAMWYMIFACVTFGEGKIESARAICQASGFLIQLGTEMTDFSVLFISIHGAVQVFNPAVSSHGSDFFHKNRHYVYATIILVPLILSCLPFSNPYEPGYLSQGAFCSLPIRPIWFRLALAWIPRYIIWVVIFVLAIAIYIHVRIEFRAVEASQRPTSEEISTVSEESADQPPPDQNQDKEQPNERPTSLPPSPMDRTSGPDSSFFAPLTLTISEDMPRNLAPANAGNGIFVSPQFNNDAHGRGPQVRINVPAETNPLSREPPTPTSNRKSTPSFTTSFSSWRTGSFPLLSSHAEKDRRMSVPSMYSNASGQSCHTVQRNSVATTVDGRRRSDAPERRMAAKRRRIQRQLRAVFIYPIVYVLMWLVPFVVLCFQYSDYWAQHPPWVLTTISNVCLCSMGAVNGIVFALREKPWLHIPGCEKSFWASFAFWRALSLFPGRRASSVGAGPAMAQRDAEDANAGASQSASVSTSDPAGAAAAAAATAAAAAAASAHRREAPAQRASWRARGSDTERAAREQAYERLAKEKADRIAAHRQSGHVDGSGTSHDGRRSSVASYEYGRQLWDRRDLALMGSQGRRGSAWTRGSSVSISEGEEEGDEDEERPQGGGGSG</sequence>
<feature type="domain" description="Glucose receptor Git3-like N-terminal" evidence="7">
    <location>
        <begin position="78"/>
        <end position="267"/>
    </location>
</feature>
<protein>
    <recommendedName>
        <fullName evidence="11">Family A G protein-coupled receptor-like protein</fullName>
    </recommendedName>
</protein>
<feature type="domain" description="G protein-coupled receptor GPR1/2/3 C-terminal" evidence="8">
    <location>
        <begin position="460"/>
        <end position="531"/>
    </location>
</feature>
<dbReference type="Pfam" id="PF11710">
    <property type="entry name" value="Git3"/>
    <property type="match status" value="1"/>
</dbReference>
<dbReference type="GO" id="GO:0004930">
    <property type="term" value="F:G protein-coupled receptor activity"/>
    <property type="evidence" value="ECO:0007669"/>
    <property type="project" value="TreeGrafter"/>
</dbReference>
<dbReference type="AlphaFoldDB" id="A0A9P4HQX9"/>
<keyword evidence="3 6" id="KW-1133">Transmembrane helix</keyword>
<evidence type="ECO:0000256" key="4">
    <source>
        <dbReference type="ARBA" id="ARBA00023136"/>
    </source>
</evidence>
<comment type="caution">
    <text evidence="9">The sequence shown here is derived from an EMBL/GenBank/DDBJ whole genome shotgun (WGS) entry which is preliminary data.</text>
</comment>
<keyword evidence="10" id="KW-1185">Reference proteome</keyword>
<evidence type="ECO:0000259" key="8">
    <source>
        <dbReference type="Pfam" id="PF11970"/>
    </source>
</evidence>
<feature type="region of interest" description="Disordered" evidence="5">
    <location>
        <begin position="565"/>
        <end position="588"/>
    </location>
</feature>
<feature type="region of interest" description="Disordered" evidence="5">
    <location>
        <begin position="609"/>
        <end position="633"/>
    </location>
</feature>
<evidence type="ECO:0000256" key="6">
    <source>
        <dbReference type="SAM" id="Phobius"/>
    </source>
</evidence>
<dbReference type="InterPro" id="IPR022596">
    <property type="entry name" value="GPR1/2/3_C"/>
</dbReference>
<keyword evidence="4 6" id="KW-0472">Membrane</keyword>
<feature type="compositionally biased region" description="Polar residues" evidence="5">
    <location>
        <begin position="422"/>
        <end position="442"/>
    </location>
</feature>
<evidence type="ECO:0000256" key="2">
    <source>
        <dbReference type="ARBA" id="ARBA00022692"/>
    </source>
</evidence>